<dbReference type="EMBL" id="GL883094">
    <property type="protein sequence ID" value="EGG10780.1"/>
    <property type="molecule type" value="Genomic_DNA"/>
</dbReference>
<dbReference type="GeneID" id="18921864"/>
<protein>
    <submittedName>
        <fullName evidence="2">Uncharacterized protein</fullName>
    </submittedName>
</protein>
<reference evidence="3" key="1">
    <citation type="journal article" date="2011" name="Proc. Natl. Acad. Sci. U.S.A.">
        <title>Obligate biotrophy features unraveled by the genomic analysis of rust fungi.</title>
        <authorList>
            <person name="Duplessis S."/>
            <person name="Cuomo C.A."/>
            <person name="Lin Y.-C."/>
            <person name="Aerts A."/>
            <person name="Tisserant E."/>
            <person name="Veneault-Fourrey C."/>
            <person name="Joly D.L."/>
            <person name="Hacquard S."/>
            <person name="Amselem J."/>
            <person name="Cantarel B.L."/>
            <person name="Chiu R."/>
            <person name="Coutinho P.M."/>
            <person name="Feau N."/>
            <person name="Field M."/>
            <person name="Frey P."/>
            <person name="Gelhaye E."/>
            <person name="Goldberg J."/>
            <person name="Grabherr M.G."/>
            <person name="Kodira C.D."/>
            <person name="Kohler A."/>
            <person name="Kuees U."/>
            <person name="Lindquist E.A."/>
            <person name="Lucas S.M."/>
            <person name="Mago R."/>
            <person name="Mauceli E."/>
            <person name="Morin E."/>
            <person name="Murat C."/>
            <person name="Pangilinan J.L."/>
            <person name="Park R."/>
            <person name="Pearson M."/>
            <person name="Quesneville H."/>
            <person name="Rouhier N."/>
            <person name="Sakthikumar S."/>
            <person name="Salamov A.A."/>
            <person name="Schmutz J."/>
            <person name="Selles B."/>
            <person name="Shapiro H."/>
            <person name="Tanguay P."/>
            <person name="Tuskan G.A."/>
            <person name="Henrissat B."/>
            <person name="Van de Peer Y."/>
            <person name="Rouze P."/>
            <person name="Ellis J.G."/>
            <person name="Dodds P.N."/>
            <person name="Schein J.E."/>
            <person name="Zhong S."/>
            <person name="Hamelin R.C."/>
            <person name="Grigoriev I.V."/>
            <person name="Szabo L.J."/>
            <person name="Martin F."/>
        </authorList>
    </citation>
    <scope>NUCLEOTIDE SEQUENCE [LARGE SCALE GENOMIC DNA]</scope>
    <source>
        <strain evidence="3">98AG31 / pathotype 3-4-7</strain>
    </source>
</reference>
<feature type="region of interest" description="Disordered" evidence="1">
    <location>
        <begin position="356"/>
        <end position="383"/>
    </location>
</feature>
<dbReference type="AlphaFoldDB" id="F4RAH2"/>
<evidence type="ECO:0000256" key="1">
    <source>
        <dbReference type="SAM" id="MobiDB-lite"/>
    </source>
</evidence>
<gene>
    <name evidence="2" type="ORF">MELLADRAFT_103080</name>
</gene>
<feature type="compositionally biased region" description="Acidic residues" evidence="1">
    <location>
        <begin position="302"/>
        <end position="320"/>
    </location>
</feature>
<sequence>MIAGNIISQRDYLRLGVNDHEYPGVNDDNRVSSEQYAILHEEWSAGVNKSYRVWVKENGDLMKTYHLAIPGESTEMFPRDNEQALSVLKSMALPVTRGVIMYSIFDVSKIFSPRRLCGSPQAETTVTTTVDAVTFHEWSLTLLPDRSVHFFVDEQGFFNLSGRFLPLDDHPQPILYYDAHSAGEVHDSSIGERLLEWQPPPDQGFIASYGLQPPGAILTQLLCNRTVDIVLLRLSTYSTGLWFVGVEEANCSMKWSSKSRGGSVGSVSQLTNGASWIRDLWRYLSPQRQNRIRLKPAPDAASADDVETLEGDEQSEEEPLDTTCKRPLAKLPGGNDAGFAGCWIILVMRNPRISGQAVKTGNTSEVPRKTHPRMGRRQGFLSD</sequence>
<dbReference type="Proteomes" id="UP000001072">
    <property type="component" value="Unassembled WGS sequence"/>
</dbReference>
<keyword evidence="3" id="KW-1185">Reference proteome</keyword>
<accession>F4RAH2</accession>
<dbReference type="KEGG" id="mlr:MELLADRAFT_103080"/>
<dbReference type="VEuPathDB" id="FungiDB:MELLADRAFT_103080"/>
<dbReference type="InParanoid" id="F4RAH2"/>
<proteinExistence type="predicted"/>
<evidence type="ECO:0000313" key="3">
    <source>
        <dbReference type="Proteomes" id="UP000001072"/>
    </source>
</evidence>
<organism evidence="3">
    <name type="scientific">Melampsora larici-populina (strain 98AG31 / pathotype 3-4-7)</name>
    <name type="common">Poplar leaf rust fungus</name>
    <dbReference type="NCBI Taxonomy" id="747676"/>
    <lineage>
        <taxon>Eukaryota</taxon>
        <taxon>Fungi</taxon>
        <taxon>Dikarya</taxon>
        <taxon>Basidiomycota</taxon>
        <taxon>Pucciniomycotina</taxon>
        <taxon>Pucciniomycetes</taxon>
        <taxon>Pucciniales</taxon>
        <taxon>Melampsoraceae</taxon>
        <taxon>Melampsora</taxon>
    </lineage>
</organism>
<dbReference type="HOGENOM" id="CLU_721760_0_0_1"/>
<feature type="region of interest" description="Disordered" evidence="1">
    <location>
        <begin position="293"/>
        <end position="329"/>
    </location>
</feature>
<name>F4RAH2_MELLP</name>
<dbReference type="RefSeq" id="XP_007406249.1">
    <property type="nucleotide sequence ID" value="XM_007406187.1"/>
</dbReference>
<evidence type="ECO:0000313" key="2">
    <source>
        <dbReference type="EMBL" id="EGG10780.1"/>
    </source>
</evidence>